<keyword evidence="2" id="KW-1185">Reference proteome</keyword>
<sequence>MDLKTITTKFQFYQRWISIQWIYGSCMNERVHGCLMNFATKQD</sequence>
<dbReference type="AlphaFoldDB" id="A0AAV5LGY6"/>
<accession>A0AAV5LGY6</accession>
<proteinExistence type="predicted"/>
<evidence type="ECO:0000313" key="2">
    <source>
        <dbReference type="Proteomes" id="UP001054252"/>
    </source>
</evidence>
<reference evidence="1 2" key="1">
    <citation type="journal article" date="2021" name="Commun. Biol.">
        <title>The genome of Shorea leprosula (Dipterocarpaceae) highlights the ecological relevance of drought in aseasonal tropical rainforests.</title>
        <authorList>
            <person name="Ng K.K.S."/>
            <person name="Kobayashi M.J."/>
            <person name="Fawcett J.A."/>
            <person name="Hatakeyama M."/>
            <person name="Paape T."/>
            <person name="Ng C.H."/>
            <person name="Ang C.C."/>
            <person name="Tnah L.H."/>
            <person name="Lee C.T."/>
            <person name="Nishiyama T."/>
            <person name="Sese J."/>
            <person name="O'Brien M.J."/>
            <person name="Copetti D."/>
            <person name="Mohd Noor M.I."/>
            <person name="Ong R.C."/>
            <person name="Putra M."/>
            <person name="Sireger I.Z."/>
            <person name="Indrioko S."/>
            <person name="Kosugi Y."/>
            <person name="Izuno A."/>
            <person name="Isagi Y."/>
            <person name="Lee S.L."/>
            <person name="Shimizu K.K."/>
        </authorList>
    </citation>
    <scope>NUCLEOTIDE SEQUENCE [LARGE SCALE GENOMIC DNA]</scope>
    <source>
        <strain evidence="1">214</strain>
    </source>
</reference>
<comment type="caution">
    <text evidence="1">The sequence shown here is derived from an EMBL/GenBank/DDBJ whole genome shotgun (WGS) entry which is preliminary data.</text>
</comment>
<protein>
    <submittedName>
        <fullName evidence="1">Uncharacterized protein</fullName>
    </submittedName>
</protein>
<gene>
    <name evidence="1" type="ORF">SLEP1_g44516</name>
</gene>
<evidence type="ECO:0000313" key="1">
    <source>
        <dbReference type="EMBL" id="GKV36375.1"/>
    </source>
</evidence>
<dbReference type="EMBL" id="BPVZ01000116">
    <property type="protein sequence ID" value="GKV36375.1"/>
    <property type="molecule type" value="Genomic_DNA"/>
</dbReference>
<name>A0AAV5LGY6_9ROSI</name>
<organism evidence="1 2">
    <name type="scientific">Rubroshorea leprosula</name>
    <dbReference type="NCBI Taxonomy" id="152421"/>
    <lineage>
        <taxon>Eukaryota</taxon>
        <taxon>Viridiplantae</taxon>
        <taxon>Streptophyta</taxon>
        <taxon>Embryophyta</taxon>
        <taxon>Tracheophyta</taxon>
        <taxon>Spermatophyta</taxon>
        <taxon>Magnoliopsida</taxon>
        <taxon>eudicotyledons</taxon>
        <taxon>Gunneridae</taxon>
        <taxon>Pentapetalae</taxon>
        <taxon>rosids</taxon>
        <taxon>malvids</taxon>
        <taxon>Malvales</taxon>
        <taxon>Dipterocarpaceae</taxon>
        <taxon>Rubroshorea</taxon>
    </lineage>
</organism>
<dbReference type="Proteomes" id="UP001054252">
    <property type="component" value="Unassembled WGS sequence"/>
</dbReference>